<sequence length="131" mass="14865">MLFRRPLNYQQQKDNQAPQILDKPLGAAISTREVKDASIQNLAMANCLKRVLSGCISRSKVHFRLGVCCDVRISTNKRTCDVWESLKQIYYADDGSTFKGVQIRHVYSGNDTNGHAVVWKKHLDFGCHQPD</sequence>
<reference evidence="2" key="1">
    <citation type="submission" date="2024-07" db="EMBL/GenBank/DDBJ databases">
        <title>Two chromosome-level genome assemblies of Korean endemic species Abeliophyllum distichum and Forsythia ovata (Oleaceae).</title>
        <authorList>
            <person name="Jang H."/>
        </authorList>
    </citation>
    <scope>NUCLEOTIDE SEQUENCE [LARGE SCALE GENOMIC DNA]</scope>
</reference>
<gene>
    <name evidence="1" type="ORF">Fot_15136</name>
</gene>
<dbReference type="AlphaFoldDB" id="A0ABD1WAQ1"/>
<evidence type="ECO:0000313" key="2">
    <source>
        <dbReference type="Proteomes" id="UP001604277"/>
    </source>
</evidence>
<dbReference type="Proteomes" id="UP001604277">
    <property type="component" value="Unassembled WGS sequence"/>
</dbReference>
<accession>A0ABD1WAQ1</accession>
<comment type="caution">
    <text evidence="1">The sequence shown here is derived from an EMBL/GenBank/DDBJ whole genome shotgun (WGS) entry which is preliminary data.</text>
</comment>
<protein>
    <submittedName>
        <fullName evidence="1">Uncharacterized protein</fullName>
    </submittedName>
</protein>
<organism evidence="1 2">
    <name type="scientific">Forsythia ovata</name>
    <dbReference type="NCBI Taxonomy" id="205694"/>
    <lineage>
        <taxon>Eukaryota</taxon>
        <taxon>Viridiplantae</taxon>
        <taxon>Streptophyta</taxon>
        <taxon>Embryophyta</taxon>
        <taxon>Tracheophyta</taxon>
        <taxon>Spermatophyta</taxon>
        <taxon>Magnoliopsida</taxon>
        <taxon>eudicotyledons</taxon>
        <taxon>Gunneridae</taxon>
        <taxon>Pentapetalae</taxon>
        <taxon>asterids</taxon>
        <taxon>lamiids</taxon>
        <taxon>Lamiales</taxon>
        <taxon>Oleaceae</taxon>
        <taxon>Forsythieae</taxon>
        <taxon>Forsythia</taxon>
    </lineage>
</organism>
<evidence type="ECO:0000313" key="1">
    <source>
        <dbReference type="EMBL" id="KAL2545903.1"/>
    </source>
</evidence>
<dbReference type="EMBL" id="JBFOLJ010000004">
    <property type="protein sequence ID" value="KAL2545903.1"/>
    <property type="molecule type" value="Genomic_DNA"/>
</dbReference>
<keyword evidence="2" id="KW-1185">Reference proteome</keyword>
<name>A0ABD1WAQ1_9LAMI</name>
<proteinExistence type="predicted"/>